<dbReference type="Gene3D" id="2.60.40.1180">
    <property type="entry name" value="Golgi alpha-mannosidase II"/>
    <property type="match status" value="1"/>
</dbReference>
<keyword evidence="5" id="KW-0378">Hydrolase</keyword>
<reference evidence="13" key="1">
    <citation type="submission" date="2020-01" db="EMBL/GenBank/DDBJ databases">
        <authorList>
            <person name="Feng Z.H.Z."/>
        </authorList>
    </citation>
    <scope>NUCLEOTIDE SEQUENCE</scope>
    <source>
        <strain evidence="13">CBS107.38</strain>
    </source>
</reference>
<feature type="domain" description="CBM20" evidence="12">
    <location>
        <begin position="1156"/>
        <end position="1262"/>
    </location>
</feature>
<dbReference type="FunFam" id="2.60.40.10:FF:000552">
    <property type="entry name" value="Related to glucoamylase"/>
    <property type="match status" value="1"/>
</dbReference>
<dbReference type="EMBL" id="JAAABM010000003">
    <property type="protein sequence ID" value="KAF7679457.1"/>
    <property type="molecule type" value="Genomic_DNA"/>
</dbReference>
<dbReference type="Pfam" id="PF00128">
    <property type="entry name" value="Alpha-amylase"/>
    <property type="match status" value="2"/>
</dbReference>
<evidence type="ECO:0000256" key="6">
    <source>
        <dbReference type="ARBA" id="ARBA00022837"/>
    </source>
</evidence>
<feature type="region of interest" description="Disordered" evidence="11">
    <location>
        <begin position="508"/>
        <end position="546"/>
    </location>
</feature>
<dbReference type="Pfam" id="PF25411">
    <property type="entry name" value="DUF7888"/>
    <property type="match status" value="1"/>
</dbReference>
<evidence type="ECO:0000256" key="4">
    <source>
        <dbReference type="ARBA" id="ARBA00022729"/>
    </source>
</evidence>
<dbReference type="InterPro" id="IPR057210">
    <property type="entry name" value="DUF7888"/>
</dbReference>
<organism evidence="13 14">
    <name type="scientific">Alternaria burnsii</name>
    <dbReference type="NCBI Taxonomy" id="1187904"/>
    <lineage>
        <taxon>Eukaryota</taxon>
        <taxon>Fungi</taxon>
        <taxon>Dikarya</taxon>
        <taxon>Ascomycota</taxon>
        <taxon>Pezizomycotina</taxon>
        <taxon>Dothideomycetes</taxon>
        <taxon>Pleosporomycetidae</taxon>
        <taxon>Pleosporales</taxon>
        <taxon>Pleosporineae</taxon>
        <taxon>Pleosporaceae</taxon>
        <taxon>Alternaria</taxon>
        <taxon>Alternaria sect. Alternaria</taxon>
    </lineage>
</organism>
<evidence type="ECO:0000256" key="3">
    <source>
        <dbReference type="ARBA" id="ARBA00022723"/>
    </source>
</evidence>
<evidence type="ECO:0000256" key="1">
    <source>
        <dbReference type="ARBA" id="ARBA00001913"/>
    </source>
</evidence>
<keyword evidence="14" id="KW-1185">Reference proteome</keyword>
<evidence type="ECO:0000256" key="5">
    <source>
        <dbReference type="ARBA" id="ARBA00022801"/>
    </source>
</evidence>
<keyword evidence="10" id="KW-0624">Polysaccharide degradation</keyword>
<dbReference type="SMART" id="SM01065">
    <property type="entry name" value="CBM_2"/>
    <property type="match status" value="1"/>
</dbReference>
<evidence type="ECO:0000256" key="7">
    <source>
        <dbReference type="ARBA" id="ARBA00023180"/>
    </source>
</evidence>
<feature type="compositionally biased region" description="Basic and acidic residues" evidence="11">
    <location>
        <begin position="56"/>
        <end position="69"/>
    </location>
</feature>
<evidence type="ECO:0000256" key="8">
    <source>
        <dbReference type="ARBA" id="ARBA00023277"/>
    </source>
</evidence>
<dbReference type="GO" id="GO:0046872">
    <property type="term" value="F:metal ion binding"/>
    <property type="evidence" value="ECO:0007669"/>
    <property type="project" value="UniProtKB-KW"/>
</dbReference>
<evidence type="ECO:0000259" key="12">
    <source>
        <dbReference type="PROSITE" id="PS51166"/>
    </source>
</evidence>
<comment type="caution">
    <text evidence="13">The sequence shown here is derived from an EMBL/GenBank/DDBJ whole genome shotgun (WGS) entry which is preliminary data.</text>
</comment>
<evidence type="ECO:0000256" key="2">
    <source>
        <dbReference type="ARBA" id="ARBA00008061"/>
    </source>
</evidence>
<keyword evidence="4" id="KW-0732">Signal</keyword>
<proteinExistence type="inferred from homology"/>
<feature type="compositionally biased region" description="Polar residues" evidence="11">
    <location>
        <begin position="508"/>
        <end position="537"/>
    </location>
</feature>
<accession>A0A8H7BCG4</accession>
<dbReference type="RefSeq" id="XP_038789530.1">
    <property type="nucleotide sequence ID" value="XM_038928252.1"/>
</dbReference>
<comment type="similarity">
    <text evidence="2">Belongs to the glycosyl hydrolase 13 family.</text>
</comment>
<dbReference type="Gene3D" id="2.60.40.10">
    <property type="entry name" value="Immunoglobulins"/>
    <property type="match status" value="1"/>
</dbReference>
<keyword evidence="8" id="KW-0119">Carbohydrate metabolism</keyword>
<protein>
    <submittedName>
        <fullName evidence="13">Carbohydrate-binding module family 20 protein</fullName>
    </submittedName>
</protein>
<evidence type="ECO:0000256" key="10">
    <source>
        <dbReference type="ARBA" id="ARBA00023326"/>
    </source>
</evidence>
<dbReference type="InterPro" id="IPR034836">
    <property type="entry name" value="CBM20_glucoamylase"/>
</dbReference>
<dbReference type="SUPFAM" id="SSF51011">
    <property type="entry name" value="Glycosyl hydrolase domain"/>
    <property type="match status" value="1"/>
</dbReference>
<dbReference type="InterPro" id="IPR006047">
    <property type="entry name" value="GH13_cat_dom"/>
</dbReference>
<dbReference type="Proteomes" id="UP000596902">
    <property type="component" value="Unassembled WGS sequence"/>
</dbReference>
<feature type="region of interest" description="Disordered" evidence="11">
    <location>
        <begin position="44"/>
        <end position="90"/>
    </location>
</feature>
<keyword evidence="7" id="KW-0325">Glycoprotein</keyword>
<dbReference type="CDD" id="cd05811">
    <property type="entry name" value="CBM20_glucoamylase"/>
    <property type="match status" value="1"/>
</dbReference>
<evidence type="ECO:0000256" key="9">
    <source>
        <dbReference type="ARBA" id="ARBA00023295"/>
    </source>
</evidence>
<dbReference type="GO" id="GO:0016798">
    <property type="term" value="F:hydrolase activity, acting on glycosyl bonds"/>
    <property type="evidence" value="ECO:0007669"/>
    <property type="project" value="UniProtKB-KW"/>
</dbReference>
<feature type="compositionally biased region" description="Acidic residues" evidence="11">
    <location>
        <begin position="175"/>
        <end position="184"/>
    </location>
</feature>
<sequence length="1670" mass="186187">MANKEPFDDRRMHIALTVHDKEGKQHEDFPVKIYKIKYSDELQTELEQKEEECKDELEAKPKPSPKKAETSTQPGGSNSSTLAPPPNAAVPTNKELEEMFYDFGRDISAEENRQIATYFSKVQGLRIPVPDALFFTMRERARKVNLPIERDSIFIDFLYKTKQLTEESRIPCEEQKEEEEQEEEQASKRRKLTGAKHHKIRPLLLFTPELQKMAAEVLAGRERTTKIKRIMDEGNGTEDWNPVDDSLNEDKLDALADELTVLYKEMCSNLRKALLHLKDYARYLEDLTDAGVFRLRENSKEEIYRFEDFLEPKSFRDTVAALQWMEHKDAVALCTYESIYRFVQPIVNTRVNINHSRTRLAKQAEAPLSRWEPTPRKENNDTGDSNENVIRPETEARYGAVYGDIQRLRDMIQQELTTVLIPTRAGVRERDCDFRKELDELVPAETLEAYNHGTTEDKEEILRDLFATAMDTDRAYLHVDTYTDDMQRIRLFASPHTSDFAPYSTVFTHRSSAQSRDPTTQTPRSSTSAPQGSTNHPLSLPPATPHDDIAWAEHDDLLHSLTVRASDLDQLALAAEARWKAAEGMLPPSEHHTIGRAASVPTLREIHLLLARIDLLVREERKWRDECMPRNPREKYPAWASVYSQVMGVGVGRGLRPWDVVKELDHSAFKSIESAKMLFFKLITTALFYFTSLVAAADTSAWKSRSIYFVLTDRIARSSSDTGGGACSNLGNYCGGTFKGLESKLDYIKGLGFDAIWITPVAAGYHGYWAEDLYSINSNYGSAADLKSLVSTAHAKGIYVMVDVVANHMGPGAITNNKPSPLNQQSSYHSACDINYSNQGSIEQCQIAGLPDINTQSTEIRNLLNTWVSWLVKEYSFDGVRIDTVKHVEKDFWPGFSAATGVYNIGEVFDGNPTYLAEYAKLMPGLLNYATYYPMNNFYQQTGSAQALVDMMNTVSNTFPDPSALGTFLDNHDNKRWLNVKNDQTLLKNALAYVILARGIPILYYGTEQGYAGGDDPANREDLWRSGFNTNANLYQAIKKLTAARKSAGGLAGNDHTHLYVANNAYAWSRAGGNLIVLTTNAGSSSNQQHCFNTQKANGKWNNVYGNGAAVTADGNGQICVTVSNGEPIVLVAGTATPTTGTTLTTKTATATGTSTACPTAVSVSFTHRITTVPGDTIKITGNTAQLGNWTPANGLTLSASSYTASNPVWTITVPLAAGSAIQYKFVKISSSGTITWESDPNRSYTVPKCQASASLSSSWQYLVLSWADTSPTRVQSHQQIGSAFEGYPGKLGHIYHKAYTMESWLTELPYLNITALAVYQEKSWPRARWLPSVPYLELHGAQGSSRRAWTTGKVAEIHPVYGAKCTSEAYDDHFLVELFKKWHEDAEYEFEPAKNNAPINDGKHFIAQFDRVELLLAQSRRNVWGVTSKQWQDFAEGTDILATNVEVAQHMEFSRKLEAGEICEEVEAQKLHSSLQSFPLPQHSLIYYPVHSLHHSFKMKFTLVTALLAGAAVAVPTAPIHPHNGTVEERSLNKRLDPLTIAIIGGAASAIVGVSATEALNTIKNVADWTAAREAFTKATTAEMSRRAKPNEAAVCYNMGYKVSKPNQMRELTSVRLKSGVLNTDYDCFFMWGPDNHFNSEGDGGYINLAVMAPDSCPFDSKTSDLYCQ</sequence>
<feature type="compositionally biased region" description="Polar residues" evidence="11">
    <location>
        <begin position="73"/>
        <end position="82"/>
    </location>
</feature>
<keyword evidence="3" id="KW-0479">Metal-binding</keyword>
<dbReference type="InterPro" id="IPR013780">
    <property type="entry name" value="Glyco_hydro_b"/>
</dbReference>
<dbReference type="Gene3D" id="3.20.20.80">
    <property type="entry name" value="Glycosidases"/>
    <property type="match status" value="1"/>
</dbReference>
<feature type="region of interest" description="Disordered" evidence="11">
    <location>
        <begin position="364"/>
        <end position="392"/>
    </location>
</feature>
<evidence type="ECO:0000256" key="11">
    <source>
        <dbReference type="SAM" id="MobiDB-lite"/>
    </source>
</evidence>
<dbReference type="SMART" id="SM00642">
    <property type="entry name" value="Aamy"/>
    <property type="match status" value="1"/>
</dbReference>
<keyword evidence="6" id="KW-0106">Calcium</keyword>
<dbReference type="InterPro" id="IPR013784">
    <property type="entry name" value="Carb-bd-like_fold"/>
</dbReference>
<evidence type="ECO:0000313" key="13">
    <source>
        <dbReference type="EMBL" id="KAF7679457.1"/>
    </source>
</evidence>
<gene>
    <name evidence="13" type="ORF">GT037_003205</name>
</gene>
<feature type="compositionally biased region" description="Acidic residues" evidence="11">
    <location>
        <begin position="44"/>
        <end position="55"/>
    </location>
</feature>
<dbReference type="InterPro" id="IPR013783">
    <property type="entry name" value="Ig-like_fold"/>
</dbReference>
<dbReference type="CDD" id="cd11319">
    <property type="entry name" value="AmyAc_euk_AmyA"/>
    <property type="match status" value="1"/>
</dbReference>
<dbReference type="GO" id="GO:2001070">
    <property type="term" value="F:starch binding"/>
    <property type="evidence" value="ECO:0007669"/>
    <property type="project" value="InterPro"/>
</dbReference>
<dbReference type="PANTHER" id="PTHR10357">
    <property type="entry name" value="ALPHA-AMYLASE FAMILY MEMBER"/>
    <property type="match status" value="1"/>
</dbReference>
<dbReference type="PROSITE" id="PS51166">
    <property type="entry name" value="CBM20"/>
    <property type="match status" value="1"/>
</dbReference>
<dbReference type="InterPro" id="IPR017853">
    <property type="entry name" value="GH"/>
</dbReference>
<dbReference type="PANTHER" id="PTHR10357:SF212">
    <property type="entry name" value="ALPHA-AMYLASE"/>
    <property type="match status" value="1"/>
</dbReference>
<comment type="cofactor">
    <cofactor evidence="1">
        <name>Ca(2+)</name>
        <dbReference type="ChEBI" id="CHEBI:29108"/>
    </cofactor>
</comment>
<dbReference type="InterPro" id="IPR002044">
    <property type="entry name" value="CBM20"/>
</dbReference>
<dbReference type="GeneID" id="62201430"/>
<reference evidence="13" key="2">
    <citation type="submission" date="2020-08" db="EMBL/GenBank/DDBJ databases">
        <title>Draft Genome Sequence of Cumin Blight Pathogen Alternaria burnsii.</title>
        <authorList>
            <person name="Feng Z."/>
        </authorList>
    </citation>
    <scope>NUCLEOTIDE SEQUENCE</scope>
    <source>
        <strain evidence="13">CBS107.38</strain>
    </source>
</reference>
<dbReference type="FunFam" id="3.20.20.80:FF:000120">
    <property type="entry name" value="Alpha-amylase A"/>
    <property type="match status" value="1"/>
</dbReference>
<name>A0A8H7BCG4_9PLEO</name>
<feature type="region of interest" description="Disordered" evidence="11">
    <location>
        <begin position="170"/>
        <end position="194"/>
    </location>
</feature>
<evidence type="ECO:0000313" key="14">
    <source>
        <dbReference type="Proteomes" id="UP000596902"/>
    </source>
</evidence>
<dbReference type="SUPFAM" id="SSF51445">
    <property type="entry name" value="(Trans)glycosidases"/>
    <property type="match status" value="1"/>
</dbReference>
<keyword evidence="9" id="KW-0326">Glycosidase</keyword>
<dbReference type="GO" id="GO:0000272">
    <property type="term" value="P:polysaccharide catabolic process"/>
    <property type="evidence" value="ECO:0007669"/>
    <property type="project" value="UniProtKB-KW"/>
</dbReference>
<dbReference type="Pfam" id="PF00686">
    <property type="entry name" value="CBM_20"/>
    <property type="match status" value="1"/>
</dbReference>
<dbReference type="SUPFAM" id="SSF49452">
    <property type="entry name" value="Starch-binding domain-like"/>
    <property type="match status" value="1"/>
</dbReference>